<dbReference type="GO" id="GO:0005764">
    <property type="term" value="C:lysosome"/>
    <property type="evidence" value="ECO:0007669"/>
    <property type="project" value="UniProtKB-ARBA"/>
</dbReference>
<dbReference type="AlphaFoldDB" id="A0A2G8L2E1"/>
<gene>
    <name evidence="13" type="ORF">BSL78_08785</name>
</gene>
<keyword evidence="6" id="KW-0732">Signal</keyword>
<organism evidence="13 14">
    <name type="scientific">Stichopus japonicus</name>
    <name type="common">Sea cucumber</name>
    <dbReference type="NCBI Taxonomy" id="307972"/>
    <lineage>
        <taxon>Eukaryota</taxon>
        <taxon>Metazoa</taxon>
        <taxon>Echinodermata</taxon>
        <taxon>Eleutherozoa</taxon>
        <taxon>Echinozoa</taxon>
        <taxon>Holothuroidea</taxon>
        <taxon>Aspidochirotacea</taxon>
        <taxon>Aspidochirotida</taxon>
        <taxon>Stichopodidae</taxon>
        <taxon>Apostichopus</taxon>
    </lineage>
</organism>
<accession>A0A2G8L2E1</accession>
<comment type="pathway">
    <text evidence="3">Lipid metabolism.</text>
</comment>
<evidence type="ECO:0000259" key="11">
    <source>
        <dbReference type="Pfam" id="PF02055"/>
    </source>
</evidence>
<evidence type="ECO:0000313" key="14">
    <source>
        <dbReference type="Proteomes" id="UP000230750"/>
    </source>
</evidence>
<dbReference type="Gene3D" id="3.20.20.80">
    <property type="entry name" value="Glycosidases"/>
    <property type="match status" value="1"/>
</dbReference>
<dbReference type="PRINTS" id="PR00843">
    <property type="entry name" value="GLHYDRLASE30"/>
</dbReference>
<dbReference type="SUPFAM" id="SSF51445">
    <property type="entry name" value="(Trans)glycosidases"/>
    <property type="match status" value="1"/>
</dbReference>
<keyword evidence="8 10" id="KW-0746">Sphingolipid metabolism</keyword>
<reference evidence="13 14" key="1">
    <citation type="journal article" date="2017" name="PLoS Biol.">
        <title>The sea cucumber genome provides insights into morphological evolution and visceral regeneration.</title>
        <authorList>
            <person name="Zhang X."/>
            <person name="Sun L."/>
            <person name="Yuan J."/>
            <person name="Sun Y."/>
            <person name="Gao Y."/>
            <person name="Zhang L."/>
            <person name="Li S."/>
            <person name="Dai H."/>
            <person name="Hamel J.F."/>
            <person name="Liu C."/>
            <person name="Yu Y."/>
            <person name="Liu S."/>
            <person name="Lin W."/>
            <person name="Guo K."/>
            <person name="Jin S."/>
            <person name="Xu P."/>
            <person name="Storey K.B."/>
            <person name="Huan P."/>
            <person name="Zhang T."/>
            <person name="Zhou Y."/>
            <person name="Zhang J."/>
            <person name="Lin C."/>
            <person name="Li X."/>
            <person name="Xing L."/>
            <person name="Huo D."/>
            <person name="Sun M."/>
            <person name="Wang L."/>
            <person name="Mercier A."/>
            <person name="Li F."/>
            <person name="Yang H."/>
            <person name="Xiang J."/>
        </authorList>
    </citation>
    <scope>NUCLEOTIDE SEQUENCE [LARGE SCALE GENOMIC DNA]</scope>
    <source>
        <strain evidence="13">Shaxun</strain>
        <tissue evidence="13">Muscle</tissue>
    </source>
</reference>
<dbReference type="PANTHER" id="PTHR11069">
    <property type="entry name" value="GLUCOSYLCERAMIDASE"/>
    <property type="match status" value="1"/>
</dbReference>
<evidence type="ECO:0000259" key="12">
    <source>
        <dbReference type="Pfam" id="PF17189"/>
    </source>
</evidence>
<dbReference type="GO" id="GO:0006680">
    <property type="term" value="P:glucosylceramide catabolic process"/>
    <property type="evidence" value="ECO:0007669"/>
    <property type="project" value="UniProtKB-ARBA"/>
</dbReference>
<comment type="pathway">
    <text evidence="2">Sphingolipid metabolism.</text>
</comment>
<dbReference type="GO" id="GO:0042391">
    <property type="term" value="P:regulation of membrane potential"/>
    <property type="evidence" value="ECO:0007669"/>
    <property type="project" value="UniProtKB-ARBA"/>
</dbReference>
<dbReference type="GO" id="GO:0008202">
    <property type="term" value="P:steroid metabolic process"/>
    <property type="evidence" value="ECO:0007669"/>
    <property type="project" value="UniProtKB-ARBA"/>
</dbReference>
<dbReference type="EC" id="3.2.1.45" evidence="5 10"/>
<dbReference type="FunFam" id="3.20.20.80:FF:000030">
    <property type="entry name" value="Lysosomal acid glucosylceramidase"/>
    <property type="match status" value="1"/>
</dbReference>
<dbReference type="GO" id="GO:0006914">
    <property type="term" value="P:autophagy"/>
    <property type="evidence" value="ECO:0007669"/>
    <property type="project" value="UniProtKB-ARBA"/>
</dbReference>
<dbReference type="GO" id="GO:0006066">
    <property type="term" value="P:alcohol metabolic process"/>
    <property type="evidence" value="ECO:0007669"/>
    <property type="project" value="UniProtKB-ARBA"/>
</dbReference>
<dbReference type="Pfam" id="PF02055">
    <property type="entry name" value="Glyco_hydro_30"/>
    <property type="match status" value="1"/>
</dbReference>
<evidence type="ECO:0000256" key="7">
    <source>
        <dbReference type="ARBA" id="ARBA00022801"/>
    </source>
</evidence>
<dbReference type="GO" id="GO:0007040">
    <property type="term" value="P:lysosome organization"/>
    <property type="evidence" value="ECO:0007669"/>
    <property type="project" value="UniProtKB-ARBA"/>
</dbReference>
<dbReference type="GO" id="GO:0032006">
    <property type="term" value="P:regulation of TOR signaling"/>
    <property type="evidence" value="ECO:0007669"/>
    <property type="project" value="UniProtKB-ARBA"/>
</dbReference>
<evidence type="ECO:0000256" key="4">
    <source>
        <dbReference type="ARBA" id="ARBA00005382"/>
    </source>
</evidence>
<evidence type="ECO:0000256" key="5">
    <source>
        <dbReference type="ARBA" id="ARBA00012658"/>
    </source>
</evidence>
<keyword evidence="7 10" id="KW-0378">Hydrolase</keyword>
<sequence>MQNWARNECKPREFPGSSSFTCVCSATYCDTVDSYEPLSSGTFVVYTSSQHGDRLAKRTYKISKKSNASDTSVMYTVNSTAQYQKMTGFGGAFTDSAGYNILNLSKPAQDNLLKSYFHPSGIEYTFGRVPVASCDFSLRIYSYDDYAKDFSMRKFKLVEEDFQYKIPIIKRAQAMSKRKINLIASPWSAPAWMKDNNKMTGGGQLIGPTTGKYYEAYALYLLKFLDSYASQNLTFWGLTMLNEPSAGLFFNYSFQSMLFSPENERDFVKFHLGPMAQNSSYKDVKIIMLDDQRLFLPFWAQKILGDPDAAKYISGIGVHWYRDTISPIEKLDETHEQFPDQFLLYTESSNGYEAWSVPVMLGDWPRGESYSEDILWDVNHWVTGWVDWNLALDEDGGPNWAKNFVDSGIIVNAKDDEFYKQPMFYHIGHFSKFIVPDSIRIDFIAKEMAFQLAPSAAFLLPDGRKAAVILNKQTVPMDITIKDSDSGYLNAQVPAKSIQTYIWS</sequence>
<protein>
    <recommendedName>
        <fullName evidence="5 10">Glucosylceramidase</fullName>
        <ecNumber evidence="5 10">3.2.1.45</ecNumber>
    </recommendedName>
</protein>
<dbReference type="GO" id="GO:0016241">
    <property type="term" value="P:regulation of macroautophagy"/>
    <property type="evidence" value="ECO:0007669"/>
    <property type="project" value="UniProtKB-ARBA"/>
</dbReference>
<dbReference type="GO" id="GO:0010605">
    <property type="term" value="P:negative regulation of macromolecule metabolic process"/>
    <property type="evidence" value="ECO:0007669"/>
    <property type="project" value="UniProtKB-ARBA"/>
</dbReference>
<dbReference type="GO" id="GO:0005774">
    <property type="term" value="C:vacuolar membrane"/>
    <property type="evidence" value="ECO:0007669"/>
    <property type="project" value="UniProtKB-ARBA"/>
</dbReference>
<comment type="catalytic activity">
    <reaction evidence="1">
        <text>a beta-D-glucosyl-(1&lt;-&gt;1')-N-acylsphing-4-enine + H2O = an N-acylsphing-4-enine + D-glucose</text>
        <dbReference type="Rhea" id="RHEA:13269"/>
        <dbReference type="ChEBI" id="CHEBI:4167"/>
        <dbReference type="ChEBI" id="CHEBI:15377"/>
        <dbReference type="ChEBI" id="CHEBI:22801"/>
        <dbReference type="ChEBI" id="CHEBI:52639"/>
        <dbReference type="EC" id="3.2.1.45"/>
    </reaction>
    <physiologicalReaction direction="left-to-right" evidence="1">
        <dbReference type="Rhea" id="RHEA:13270"/>
    </physiologicalReaction>
</comment>
<evidence type="ECO:0000256" key="8">
    <source>
        <dbReference type="ARBA" id="ARBA00022919"/>
    </source>
</evidence>
<feature type="domain" description="Glycosyl hydrolase family 30 TIM-barrel" evidence="11">
    <location>
        <begin position="87"/>
        <end position="434"/>
    </location>
</feature>
<dbReference type="OrthoDB" id="2160638at2759"/>
<dbReference type="Proteomes" id="UP000230750">
    <property type="component" value="Unassembled WGS sequence"/>
</dbReference>
<evidence type="ECO:0000256" key="2">
    <source>
        <dbReference type="ARBA" id="ARBA00004991"/>
    </source>
</evidence>
<evidence type="ECO:0000256" key="10">
    <source>
        <dbReference type="RuleBase" id="RU361188"/>
    </source>
</evidence>
<dbReference type="InterPro" id="IPR033452">
    <property type="entry name" value="GH30_C"/>
</dbReference>
<dbReference type="SUPFAM" id="SSF51011">
    <property type="entry name" value="Glycosyl hydrolase domain"/>
    <property type="match status" value="1"/>
</dbReference>
<dbReference type="GO" id="GO:0005102">
    <property type="term" value="F:signaling receptor binding"/>
    <property type="evidence" value="ECO:0007669"/>
    <property type="project" value="UniProtKB-ARBA"/>
</dbReference>
<name>A0A2G8L2E1_STIJA</name>
<dbReference type="InterPro" id="IPR033453">
    <property type="entry name" value="Glyco_hydro_30_TIM-barrel"/>
</dbReference>
<dbReference type="GO" id="GO:0004348">
    <property type="term" value="F:glucosylceramidase activity"/>
    <property type="evidence" value="ECO:0007669"/>
    <property type="project" value="UniProtKB-EC"/>
</dbReference>
<keyword evidence="9 10" id="KW-0443">Lipid metabolism</keyword>
<evidence type="ECO:0000256" key="1">
    <source>
        <dbReference type="ARBA" id="ARBA00001013"/>
    </source>
</evidence>
<dbReference type="InterPro" id="IPR001139">
    <property type="entry name" value="Glyco_hydro_30"/>
</dbReference>
<dbReference type="STRING" id="307972.A0A2G8L2E1"/>
<evidence type="ECO:0000256" key="6">
    <source>
        <dbReference type="ARBA" id="ARBA00022729"/>
    </source>
</evidence>
<keyword evidence="10" id="KW-0326">Glycosidase</keyword>
<proteinExistence type="inferred from homology"/>
<feature type="domain" description="Glycosyl hydrolase family 30 beta sandwich" evidence="12">
    <location>
        <begin position="438"/>
        <end position="501"/>
    </location>
</feature>
<evidence type="ECO:0000256" key="3">
    <source>
        <dbReference type="ARBA" id="ARBA00005189"/>
    </source>
</evidence>
<dbReference type="GO" id="GO:0030163">
    <property type="term" value="P:protein catabolic process"/>
    <property type="evidence" value="ECO:0007669"/>
    <property type="project" value="UniProtKB-ARBA"/>
</dbReference>
<dbReference type="PANTHER" id="PTHR11069:SF23">
    <property type="entry name" value="LYSOSOMAL ACID GLUCOSYLCERAMIDASE"/>
    <property type="match status" value="1"/>
</dbReference>
<dbReference type="EMBL" id="MRZV01000254">
    <property type="protein sequence ID" value="PIK54310.1"/>
    <property type="molecule type" value="Genomic_DNA"/>
</dbReference>
<evidence type="ECO:0000256" key="9">
    <source>
        <dbReference type="ARBA" id="ARBA00023098"/>
    </source>
</evidence>
<comment type="caution">
    <text evidence="13">The sequence shown here is derived from an EMBL/GenBank/DDBJ whole genome shotgun (WGS) entry which is preliminary data.</text>
</comment>
<evidence type="ECO:0000313" key="13">
    <source>
        <dbReference type="EMBL" id="PIK54310.1"/>
    </source>
</evidence>
<keyword evidence="14" id="KW-1185">Reference proteome</keyword>
<comment type="similarity">
    <text evidence="4 10">Belongs to the glycosyl hydrolase 30 family.</text>
</comment>
<dbReference type="GO" id="GO:0051246">
    <property type="term" value="P:regulation of protein metabolic process"/>
    <property type="evidence" value="ECO:0007669"/>
    <property type="project" value="UniProtKB-ARBA"/>
</dbReference>
<dbReference type="InterPro" id="IPR017853">
    <property type="entry name" value="GH"/>
</dbReference>
<dbReference type="Pfam" id="PF17189">
    <property type="entry name" value="Glyco_hydro_30C"/>
    <property type="match status" value="1"/>
</dbReference>
<dbReference type="GO" id="GO:0016758">
    <property type="term" value="F:hexosyltransferase activity"/>
    <property type="evidence" value="ECO:0007669"/>
    <property type="project" value="UniProtKB-ARBA"/>
</dbReference>